<accession>A0A2N5UZ89</accession>
<feature type="region of interest" description="Disordered" evidence="1">
    <location>
        <begin position="1"/>
        <end position="78"/>
    </location>
</feature>
<reference evidence="2 3" key="1">
    <citation type="submission" date="2017-11" db="EMBL/GenBank/DDBJ databases">
        <title>De novo assembly and phasing of dikaryotic genomes from two isolates of Puccinia coronata f. sp. avenae, the causal agent of oat crown rust.</title>
        <authorList>
            <person name="Miller M.E."/>
            <person name="Zhang Y."/>
            <person name="Omidvar V."/>
            <person name="Sperschneider J."/>
            <person name="Schwessinger B."/>
            <person name="Raley C."/>
            <person name="Palmer J.M."/>
            <person name="Garnica D."/>
            <person name="Upadhyaya N."/>
            <person name="Rathjen J."/>
            <person name="Taylor J.M."/>
            <person name="Park R.F."/>
            <person name="Dodds P.N."/>
            <person name="Hirsch C.D."/>
            <person name="Kianian S.F."/>
            <person name="Figueroa M."/>
        </authorList>
    </citation>
    <scope>NUCLEOTIDE SEQUENCE [LARGE SCALE GENOMIC DNA]</scope>
    <source>
        <strain evidence="2">12SD80</strain>
    </source>
</reference>
<sequence length="176" mass="19459">MEVELSATADSSFDSFQTSLDISDAGPFSSWEASETARPSEDITPQKPLSPPPKNPARFAPVTPSPESLDRSDEKINMEEAIISTGRESGLAIDSKNPLSIQSLRPLSESSSLMIKRIVENQNLLIWQAYDDWRQKFPRLPPSVESTENDETDLGSELHEDDQLYIPEGLAVEALV</sequence>
<evidence type="ECO:0000313" key="2">
    <source>
        <dbReference type="EMBL" id="PLW43078.1"/>
    </source>
</evidence>
<proteinExistence type="predicted"/>
<dbReference type="AlphaFoldDB" id="A0A2N5UZ89"/>
<evidence type="ECO:0000313" key="3">
    <source>
        <dbReference type="Proteomes" id="UP000235392"/>
    </source>
</evidence>
<name>A0A2N5UZ89_9BASI</name>
<feature type="compositionally biased region" description="Basic and acidic residues" evidence="1">
    <location>
        <begin position="68"/>
        <end position="78"/>
    </location>
</feature>
<dbReference type="Proteomes" id="UP000235392">
    <property type="component" value="Unassembled WGS sequence"/>
</dbReference>
<organism evidence="2 3">
    <name type="scientific">Puccinia coronata f. sp. avenae</name>
    <dbReference type="NCBI Taxonomy" id="200324"/>
    <lineage>
        <taxon>Eukaryota</taxon>
        <taxon>Fungi</taxon>
        <taxon>Dikarya</taxon>
        <taxon>Basidiomycota</taxon>
        <taxon>Pucciniomycotina</taxon>
        <taxon>Pucciniomycetes</taxon>
        <taxon>Pucciniales</taxon>
        <taxon>Pucciniaceae</taxon>
        <taxon>Puccinia</taxon>
    </lineage>
</organism>
<evidence type="ECO:0000256" key="1">
    <source>
        <dbReference type="SAM" id="MobiDB-lite"/>
    </source>
</evidence>
<dbReference type="EMBL" id="PGCI01000072">
    <property type="protein sequence ID" value="PLW43078.1"/>
    <property type="molecule type" value="Genomic_DNA"/>
</dbReference>
<protein>
    <submittedName>
        <fullName evidence="2">Uncharacterized protein</fullName>
    </submittedName>
</protein>
<comment type="caution">
    <text evidence="2">The sequence shown here is derived from an EMBL/GenBank/DDBJ whole genome shotgun (WGS) entry which is preliminary data.</text>
</comment>
<feature type="compositionally biased region" description="Polar residues" evidence="1">
    <location>
        <begin position="8"/>
        <end position="21"/>
    </location>
</feature>
<gene>
    <name evidence="2" type="ORF">PCASD_06072</name>
</gene>